<dbReference type="Proteomes" id="UP001152888">
    <property type="component" value="Unassembled WGS sequence"/>
</dbReference>
<accession>A0A9P0M1V6</accession>
<dbReference type="EMBL" id="CAKOFQ010007160">
    <property type="protein sequence ID" value="CAH1992949.1"/>
    <property type="molecule type" value="Genomic_DNA"/>
</dbReference>
<sequence>MCLISAFLKYPTASAFFICWGNLLYSHRPLYIIVFIVLFIFVIFTWK</sequence>
<protein>
    <submittedName>
        <fullName evidence="3">Uncharacterized protein</fullName>
    </submittedName>
</protein>
<organism evidence="3 4">
    <name type="scientific">Acanthoscelides obtectus</name>
    <name type="common">Bean weevil</name>
    <name type="synonym">Bruchus obtectus</name>
    <dbReference type="NCBI Taxonomy" id="200917"/>
    <lineage>
        <taxon>Eukaryota</taxon>
        <taxon>Metazoa</taxon>
        <taxon>Ecdysozoa</taxon>
        <taxon>Arthropoda</taxon>
        <taxon>Hexapoda</taxon>
        <taxon>Insecta</taxon>
        <taxon>Pterygota</taxon>
        <taxon>Neoptera</taxon>
        <taxon>Endopterygota</taxon>
        <taxon>Coleoptera</taxon>
        <taxon>Polyphaga</taxon>
        <taxon>Cucujiformia</taxon>
        <taxon>Chrysomeloidea</taxon>
        <taxon>Chrysomelidae</taxon>
        <taxon>Bruchinae</taxon>
        <taxon>Bruchini</taxon>
        <taxon>Acanthoscelides</taxon>
    </lineage>
</organism>
<proteinExistence type="predicted"/>
<evidence type="ECO:0000313" key="4">
    <source>
        <dbReference type="Proteomes" id="UP001152888"/>
    </source>
</evidence>
<dbReference type="EMBL" id="CAKOFQ010007574">
    <property type="protein sequence ID" value="CAH2004145.1"/>
    <property type="molecule type" value="Genomic_DNA"/>
</dbReference>
<gene>
    <name evidence="2" type="ORF">ACAOBT_LOCUS21191</name>
    <name evidence="3" type="ORF">ACAOBT_LOCUS27836</name>
</gene>
<feature type="transmembrane region" description="Helical" evidence="1">
    <location>
        <begin position="30"/>
        <end position="46"/>
    </location>
</feature>
<reference evidence="3" key="1">
    <citation type="submission" date="2022-03" db="EMBL/GenBank/DDBJ databases">
        <authorList>
            <person name="Sayadi A."/>
        </authorList>
    </citation>
    <scope>NUCLEOTIDE SEQUENCE</scope>
</reference>
<dbReference type="AlphaFoldDB" id="A0A9P0M1V6"/>
<keyword evidence="1" id="KW-0812">Transmembrane</keyword>
<evidence type="ECO:0000256" key="1">
    <source>
        <dbReference type="SAM" id="Phobius"/>
    </source>
</evidence>
<keyword evidence="1" id="KW-1133">Transmembrane helix</keyword>
<keyword evidence="4" id="KW-1185">Reference proteome</keyword>
<keyword evidence="1" id="KW-0472">Membrane</keyword>
<evidence type="ECO:0000313" key="2">
    <source>
        <dbReference type="EMBL" id="CAH1992949.1"/>
    </source>
</evidence>
<name>A0A9P0M1V6_ACAOB</name>
<comment type="caution">
    <text evidence="3">The sequence shown here is derived from an EMBL/GenBank/DDBJ whole genome shotgun (WGS) entry which is preliminary data.</text>
</comment>
<evidence type="ECO:0000313" key="3">
    <source>
        <dbReference type="EMBL" id="CAH2004145.1"/>
    </source>
</evidence>